<proteinExistence type="predicted"/>
<organism evidence="2 3">
    <name type="scientific">Micromonospora cremea</name>
    <dbReference type="NCBI Taxonomy" id="709881"/>
    <lineage>
        <taxon>Bacteria</taxon>
        <taxon>Bacillati</taxon>
        <taxon>Actinomycetota</taxon>
        <taxon>Actinomycetes</taxon>
        <taxon>Micromonosporales</taxon>
        <taxon>Micromonosporaceae</taxon>
        <taxon>Micromonospora</taxon>
    </lineage>
</organism>
<name>A0A1N5U956_9ACTN</name>
<protein>
    <submittedName>
        <fullName evidence="2">Uncharacterized protein</fullName>
    </submittedName>
</protein>
<evidence type="ECO:0000313" key="2">
    <source>
        <dbReference type="EMBL" id="SIM57461.1"/>
    </source>
</evidence>
<sequence>MGRNGQQQHPSYGVRWHGPSRPRPTNFRPGPGVWLAELNSLGYDSGRIRVFWKDVYSHLP</sequence>
<reference evidence="3" key="1">
    <citation type="submission" date="2016-12" db="EMBL/GenBank/DDBJ databases">
        <authorList>
            <person name="Varghese N."/>
            <person name="Submissions S."/>
        </authorList>
    </citation>
    <scope>NUCLEOTIDE SEQUENCE [LARGE SCALE GENOMIC DNA]</scope>
    <source>
        <strain evidence="3">DSM 45599</strain>
    </source>
</reference>
<evidence type="ECO:0000313" key="3">
    <source>
        <dbReference type="Proteomes" id="UP000185124"/>
    </source>
</evidence>
<dbReference type="EMBL" id="FSQT01000001">
    <property type="protein sequence ID" value="SIM57461.1"/>
    <property type="molecule type" value="Genomic_DNA"/>
</dbReference>
<feature type="compositionally biased region" description="Polar residues" evidence="1">
    <location>
        <begin position="1"/>
        <end position="10"/>
    </location>
</feature>
<gene>
    <name evidence="2" type="ORF">SAMN04489832_0725</name>
</gene>
<evidence type="ECO:0000256" key="1">
    <source>
        <dbReference type="SAM" id="MobiDB-lite"/>
    </source>
</evidence>
<keyword evidence="3" id="KW-1185">Reference proteome</keyword>
<dbReference type="Proteomes" id="UP000185124">
    <property type="component" value="Unassembled WGS sequence"/>
</dbReference>
<accession>A0A1N5U956</accession>
<dbReference type="AlphaFoldDB" id="A0A1N5U956"/>
<feature type="region of interest" description="Disordered" evidence="1">
    <location>
        <begin position="1"/>
        <end position="29"/>
    </location>
</feature>